<comment type="caution">
    <text evidence="2">The sequence shown here is derived from an EMBL/GenBank/DDBJ whole genome shotgun (WGS) entry which is preliminary data.</text>
</comment>
<feature type="compositionally biased region" description="Basic residues" evidence="1">
    <location>
        <begin position="231"/>
        <end position="249"/>
    </location>
</feature>
<evidence type="ECO:0000313" key="2">
    <source>
        <dbReference type="EMBL" id="GAB1220090.1"/>
    </source>
</evidence>
<evidence type="ECO:0000313" key="3">
    <source>
        <dbReference type="Proteomes" id="UP001628156"/>
    </source>
</evidence>
<dbReference type="Proteomes" id="UP001628156">
    <property type="component" value="Unassembled WGS sequence"/>
</dbReference>
<accession>A0ABQ0DB54</accession>
<protein>
    <submittedName>
        <fullName evidence="2">Uncharacterized protein</fullName>
    </submittedName>
</protein>
<sequence length="322" mass="37406">MEKKIDEKKVKSQLRLVVPWKRQLGLKVDQTKISCLNKVGSCKEGLSNKKVLRIGMRPLKTIPLKSLSPVERKKKAAKKRKVKLQMAQGNNNGNHFNNENKILLPKLQDSNKVDSQIDRPVALKPINNNNNDNTILPSFSLRTEHLKEEKLNIPIDLPQLKEVNKTKEKVELEKDNTKDKLNQCFVNKSHLIELPLQHLPPPIIKTKKELFEPKEIKKDILKKKEGISLKKKKEKKLVTPKKRGRKPKPKYSLSNEKKDRVKQTMSFILKSINRENKKGINKNNEEKKPKREEEKILKKRGKFNNNIIGIEKVKEMVKECTL</sequence>
<proteinExistence type="predicted"/>
<name>A0ABQ0DB54_9EUKA</name>
<reference evidence="2 3" key="1">
    <citation type="journal article" date="2019" name="PLoS Negl. Trop. Dis.">
        <title>Whole genome sequencing of Entamoeba nuttalli reveals mammalian host-related molecular signatures and a novel octapeptide-repeat surface protein.</title>
        <authorList>
            <person name="Tanaka M."/>
            <person name="Makiuchi T."/>
            <person name="Komiyama T."/>
            <person name="Shiina T."/>
            <person name="Osaki K."/>
            <person name="Tachibana H."/>
        </authorList>
    </citation>
    <scope>NUCLEOTIDE SEQUENCE [LARGE SCALE GENOMIC DNA]</scope>
    <source>
        <strain evidence="2 3">P19-061405</strain>
    </source>
</reference>
<organism evidence="2 3">
    <name type="scientific">Entamoeba nuttalli</name>
    <dbReference type="NCBI Taxonomy" id="412467"/>
    <lineage>
        <taxon>Eukaryota</taxon>
        <taxon>Amoebozoa</taxon>
        <taxon>Evosea</taxon>
        <taxon>Archamoebae</taxon>
        <taxon>Mastigamoebida</taxon>
        <taxon>Entamoebidae</taxon>
        <taxon>Entamoeba</taxon>
    </lineage>
</organism>
<gene>
    <name evidence="2" type="ORF">ENUP19_0047G0149</name>
</gene>
<feature type="region of interest" description="Disordered" evidence="1">
    <location>
        <begin position="272"/>
        <end position="297"/>
    </location>
</feature>
<feature type="compositionally biased region" description="Basic and acidic residues" evidence="1">
    <location>
        <begin position="272"/>
        <end position="296"/>
    </location>
</feature>
<dbReference type="EMBL" id="BAAFRS010000047">
    <property type="protein sequence ID" value="GAB1220090.1"/>
    <property type="molecule type" value="Genomic_DNA"/>
</dbReference>
<feature type="region of interest" description="Disordered" evidence="1">
    <location>
        <begin position="231"/>
        <end position="260"/>
    </location>
</feature>
<keyword evidence="3" id="KW-1185">Reference proteome</keyword>
<evidence type="ECO:0000256" key="1">
    <source>
        <dbReference type="SAM" id="MobiDB-lite"/>
    </source>
</evidence>